<dbReference type="AlphaFoldDB" id="A0A915L5I1"/>
<reference evidence="2" key="1">
    <citation type="submission" date="2022-11" db="UniProtKB">
        <authorList>
            <consortium name="WormBaseParasite"/>
        </authorList>
    </citation>
    <scope>IDENTIFICATION</scope>
</reference>
<evidence type="ECO:0000313" key="2">
    <source>
        <dbReference type="WBParaSite" id="nRc.2.0.1.t45035-RA"/>
    </source>
</evidence>
<evidence type="ECO:0000313" key="1">
    <source>
        <dbReference type="Proteomes" id="UP000887565"/>
    </source>
</evidence>
<proteinExistence type="predicted"/>
<protein>
    <submittedName>
        <fullName evidence="2">Uncharacterized protein</fullName>
    </submittedName>
</protein>
<organism evidence="1 2">
    <name type="scientific">Romanomermis culicivorax</name>
    <name type="common">Nematode worm</name>
    <dbReference type="NCBI Taxonomy" id="13658"/>
    <lineage>
        <taxon>Eukaryota</taxon>
        <taxon>Metazoa</taxon>
        <taxon>Ecdysozoa</taxon>
        <taxon>Nematoda</taxon>
        <taxon>Enoplea</taxon>
        <taxon>Dorylaimia</taxon>
        <taxon>Mermithida</taxon>
        <taxon>Mermithoidea</taxon>
        <taxon>Mermithidae</taxon>
        <taxon>Romanomermis</taxon>
    </lineage>
</organism>
<name>A0A915L5I1_ROMCU</name>
<sequence>MDLQLPPVMPQSLVESIIPTNFVAYFQALKKMESQSSYQRLGNDKPLCKWRT</sequence>
<keyword evidence="1" id="KW-1185">Reference proteome</keyword>
<dbReference type="WBParaSite" id="nRc.2.0.1.t45035-RA">
    <property type="protein sequence ID" value="nRc.2.0.1.t45035-RA"/>
    <property type="gene ID" value="nRc.2.0.1.g45035"/>
</dbReference>
<accession>A0A915L5I1</accession>
<dbReference type="Proteomes" id="UP000887565">
    <property type="component" value="Unplaced"/>
</dbReference>